<dbReference type="RefSeq" id="WP_137735395.1">
    <property type="nucleotide sequence ID" value="NZ_BJCL01000019.1"/>
</dbReference>
<evidence type="ECO:0000313" key="3">
    <source>
        <dbReference type="Proteomes" id="UP000301751"/>
    </source>
</evidence>
<dbReference type="AlphaFoldDB" id="A0A480B025"/>
<evidence type="ECO:0000313" key="2">
    <source>
        <dbReference type="EMBL" id="GCL65687.1"/>
    </source>
</evidence>
<keyword evidence="3" id="KW-1185">Reference proteome</keyword>
<evidence type="ECO:0008006" key="4">
    <source>
        <dbReference type="Google" id="ProtNLM"/>
    </source>
</evidence>
<name>A0A480B025_9BURK</name>
<dbReference type="Proteomes" id="UP000301751">
    <property type="component" value="Unassembled WGS sequence"/>
</dbReference>
<reference evidence="3" key="1">
    <citation type="submission" date="2019-03" db="EMBL/GenBank/DDBJ databases">
        <title>Aquabacterium pictum sp.nov., the first bacteriochlorophyll a-containing freshwater bacterium in the genus Aquabacterium of the class Betaproteobacteria.</title>
        <authorList>
            <person name="Hirose S."/>
            <person name="Tank M."/>
            <person name="Hara E."/>
            <person name="Tamaki H."/>
            <person name="Takaichi S."/>
            <person name="Haruta S."/>
            <person name="Hanada S."/>
        </authorList>
    </citation>
    <scope>NUCLEOTIDE SEQUENCE [LARGE SCALE GENOMIC DNA]</scope>
    <source>
        <strain evidence="3">W35</strain>
    </source>
</reference>
<sequence length="137" mass="13490">MTPLHCAAWAAGALLAALAGTAQAVVVAGPGGTAEQGRRLVVAEPAPGAVAPTLDLVSARLDAVDLAAGSVTVRGQRVPLHAEQLRVLGSGGQNLGPRGLRAGQAVRLALEPAMPAAAASAGSPAPARRIVLIYIDG</sequence>
<feature type="signal peptide" evidence="1">
    <location>
        <begin position="1"/>
        <end position="24"/>
    </location>
</feature>
<gene>
    <name evidence="2" type="ORF">AQPW35_47680</name>
</gene>
<feature type="chain" id="PRO_5019723809" description="Flagella basal body P-ring formation protein FlgA C-terminal domain-containing protein" evidence="1">
    <location>
        <begin position="25"/>
        <end position="137"/>
    </location>
</feature>
<proteinExistence type="predicted"/>
<dbReference type="EMBL" id="BJCL01000019">
    <property type="protein sequence ID" value="GCL65687.1"/>
    <property type="molecule type" value="Genomic_DNA"/>
</dbReference>
<keyword evidence="1" id="KW-0732">Signal</keyword>
<accession>A0A480B025</accession>
<comment type="caution">
    <text evidence="2">The sequence shown here is derived from an EMBL/GenBank/DDBJ whole genome shotgun (WGS) entry which is preliminary data.</text>
</comment>
<protein>
    <recommendedName>
        <fullName evidence="4">Flagella basal body P-ring formation protein FlgA C-terminal domain-containing protein</fullName>
    </recommendedName>
</protein>
<organism evidence="2 3">
    <name type="scientific">Pseudaquabacterium pictum</name>
    <dbReference type="NCBI Taxonomy" id="2315236"/>
    <lineage>
        <taxon>Bacteria</taxon>
        <taxon>Pseudomonadati</taxon>
        <taxon>Pseudomonadota</taxon>
        <taxon>Betaproteobacteria</taxon>
        <taxon>Burkholderiales</taxon>
        <taxon>Sphaerotilaceae</taxon>
        <taxon>Pseudaquabacterium</taxon>
    </lineage>
</organism>
<evidence type="ECO:0000256" key="1">
    <source>
        <dbReference type="SAM" id="SignalP"/>
    </source>
</evidence>